<dbReference type="Gene3D" id="1.10.10.10">
    <property type="entry name" value="Winged helix-like DNA-binding domain superfamily/Winged helix DNA-binding domain"/>
    <property type="match status" value="1"/>
</dbReference>
<comment type="caution">
    <text evidence="8">The sequence shown here is derived from an EMBL/GenBank/DDBJ whole genome shotgun (WGS) entry which is preliminary data.</text>
</comment>
<evidence type="ECO:0000256" key="4">
    <source>
        <dbReference type="ARBA" id="ARBA00023242"/>
    </source>
</evidence>
<dbReference type="InterPro" id="IPR036388">
    <property type="entry name" value="WH-like_DNA-bd_sf"/>
</dbReference>
<dbReference type="PANTHER" id="PTHR22792:SF131">
    <property type="entry name" value="LA-RELATED PROTEIN LARP4B"/>
    <property type="match status" value="1"/>
</dbReference>
<feature type="compositionally biased region" description="Polar residues" evidence="6">
    <location>
        <begin position="441"/>
        <end position="454"/>
    </location>
</feature>
<dbReference type="GO" id="GO:0010494">
    <property type="term" value="C:cytoplasmic stress granule"/>
    <property type="evidence" value="ECO:0007669"/>
    <property type="project" value="TreeGrafter"/>
</dbReference>
<dbReference type="SUPFAM" id="SSF46785">
    <property type="entry name" value="Winged helix' DNA-binding domain"/>
    <property type="match status" value="1"/>
</dbReference>
<proteinExistence type="predicted"/>
<evidence type="ECO:0000313" key="8">
    <source>
        <dbReference type="EMBL" id="CAF0816391.1"/>
    </source>
</evidence>
<dbReference type="Pfam" id="PF26088">
    <property type="entry name" value="RRM_LARP4"/>
    <property type="match status" value="1"/>
</dbReference>
<dbReference type="OrthoDB" id="10046764at2759"/>
<reference evidence="8" key="1">
    <citation type="submission" date="2021-02" db="EMBL/GenBank/DDBJ databases">
        <authorList>
            <person name="Nowell W R."/>
        </authorList>
    </citation>
    <scope>NUCLEOTIDE SEQUENCE</scope>
</reference>
<dbReference type="InterPro" id="IPR002344">
    <property type="entry name" value="Lupus_La"/>
</dbReference>
<dbReference type="EMBL" id="CAJNOQ010000575">
    <property type="protein sequence ID" value="CAF0816391.1"/>
    <property type="molecule type" value="Genomic_DNA"/>
</dbReference>
<dbReference type="AlphaFoldDB" id="A0A813TZM6"/>
<dbReference type="PROSITE" id="PS50961">
    <property type="entry name" value="HTH_LA"/>
    <property type="match status" value="1"/>
</dbReference>
<dbReference type="GO" id="GO:0005829">
    <property type="term" value="C:cytosol"/>
    <property type="evidence" value="ECO:0007669"/>
    <property type="project" value="TreeGrafter"/>
</dbReference>
<dbReference type="GO" id="GO:1990904">
    <property type="term" value="C:ribonucleoprotein complex"/>
    <property type="evidence" value="ECO:0007669"/>
    <property type="project" value="InterPro"/>
</dbReference>
<keyword evidence="10" id="KW-1185">Reference proteome</keyword>
<feature type="compositionally biased region" description="Low complexity" evidence="6">
    <location>
        <begin position="402"/>
        <end position="413"/>
    </location>
</feature>
<keyword evidence="3 5" id="KW-0694">RNA-binding</keyword>
<sequence length="454" mass="51745">MSKILEVQLHGYNSYVTSDFDNKEIIFCITNAYIPTDEETTADHNNVVDKTDNNLVINNDIQDNLIDRSSYLYHVNTNNLNPNAAQFSSIDQHGTVTINYLDADYQNIIDYGTGYIRPTDYYLDADQSSELIYAQHRSNYVIPGYKQMSVVSDHTSLDLAPTNVISPTNIEMYHSGITPDDEQSTTRQQTHDQIRQPLRQQLEYYFSRENMANDYYLQSQMDPVDKYVPISTIANFKLIKKLTTDTQLVTDILKELPSVEVDADEQKVRPARKRCIIILREIPVDVNDPAVRLLIEVSELFNNERCPAKCIDCERVGETDCWYVTFASEDDAQHAFVYLTRENVSIRGQKVLARMKARMWQKPTSQTTTNASTPMSPPPPLTHPGEGITPPAQQTQTLPAFQHHQQPQGQQSQISAPHVTQMSPYPSHSLHLHPHQPQPHDITSTYMPNTQSTI</sequence>
<dbReference type="EMBL" id="CAJOBC010000575">
    <property type="protein sequence ID" value="CAF3602486.1"/>
    <property type="molecule type" value="Genomic_DNA"/>
</dbReference>
<dbReference type="PRINTS" id="PR00302">
    <property type="entry name" value="LUPUSLA"/>
</dbReference>
<protein>
    <recommendedName>
        <fullName evidence="7">HTH La-type RNA-binding domain-containing protein</fullName>
    </recommendedName>
</protein>
<organism evidence="8 10">
    <name type="scientific">Didymodactylos carnosus</name>
    <dbReference type="NCBI Taxonomy" id="1234261"/>
    <lineage>
        <taxon>Eukaryota</taxon>
        <taxon>Metazoa</taxon>
        <taxon>Spiralia</taxon>
        <taxon>Gnathifera</taxon>
        <taxon>Rotifera</taxon>
        <taxon>Eurotatoria</taxon>
        <taxon>Bdelloidea</taxon>
        <taxon>Philodinida</taxon>
        <taxon>Philodinidae</taxon>
        <taxon>Didymodactylos</taxon>
    </lineage>
</organism>
<evidence type="ECO:0000256" key="1">
    <source>
        <dbReference type="ARBA" id="ARBA00004123"/>
    </source>
</evidence>
<dbReference type="Proteomes" id="UP000681722">
    <property type="component" value="Unassembled WGS sequence"/>
</dbReference>
<dbReference type="SMART" id="SM00715">
    <property type="entry name" value="LA"/>
    <property type="match status" value="1"/>
</dbReference>
<feature type="domain" description="HTH La-type RNA-binding" evidence="7">
    <location>
        <begin position="188"/>
        <end position="278"/>
    </location>
</feature>
<dbReference type="GO" id="GO:0006396">
    <property type="term" value="P:RNA processing"/>
    <property type="evidence" value="ECO:0007669"/>
    <property type="project" value="InterPro"/>
</dbReference>
<dbReference type="GO" id="GO:0045727">
    <property type="term" value="P:positive regulation of translation"/>
    <property type="evidence" value="ECO:0007669"/>
    <property type="project" value="TreeGrafter"/>
</dbReference>
<feature type="region of interest" description="Disordered" evidence="6">
    <location>
        <begin position="357"/>
        <end position="454"/>
    </location>
</feature>
<dbReference type="Pfam" id="PF05383">
    <property type="entry name" value="La"/>
    <property type="match status" value="1"/>
</dbReference>
<dbReference type="Proteomes" id="UP000663829">
    <property type="component" value="Unassembled WGS sequence"/>
</dbReference>
<evidence type="ECO:0000256" key="2">
    <source>
        <dbReference type="ARBA" id="ARBA00022553"/>
    </source>
</evidence>
<dbReference type="PANTHER" id="PTHR22792">
    <property type="entry name" value="LUPUS LA PROTEIN-RELATED"/>
    <property type="match status" value="1"/>
</dbReference>
<dbReference type="InterPro" id="IPR036390">
    <property type="entry name" value="WH_DNA-bd_sf"/>
</dbReference>
<evidence type="ECO:0000259" key="7">
    <source>
        <dbReference type="PROSITE" id="PS50961"/>
    </source>
</evidence>
<dbReference type="GO" id="GO:0003730">
    <property type="term" value="F:mRNA 3'-UTR binding"/>
    <property type="evidence" value="ECO:0007669"/>
    <property type="project" value="TreeGrafter"/>
</dbReference>
<dbReference type="GO" id="GO:0005634">
    <property type="term" value="C:nucleus"/>
    <property type="evidence" value="ECO:0007669"/>
    <property type="project" value="UniProtKB-SubCell"/>
</dbReference>
<keyword evidence="2" id="KW-0597">Phosphoprotein</keyword>
<keyword evidence="4" id="KW-0539">Nucleus</keyword>
<dbReference type="InterPro" id="IPR006630">
    <property type="entry name" value="La_HTH"/>
</dbReference>
<evidence type="ECO:0000256" key="5">
    <source>
        <dbReference type="PROSITE-ProRule" id="PRU00332"/>
    </source>
</evidence>
<dbReference type="InterPro" id="IPR045180">
    <property type="entry name" value="La_dom_prot"/>
</dbReference>
<name>A0A813TZM6_9BILA</name>
<feature type="non-terminal residue" evidence="8">
    <location>
        <position position="1"/>
    </location>
</feature>
<comment type="subcellular location">
    <subcellularLocation>
        <location evidence="1">Nucleus</location>
    </subcellularLocation>
</comment>
<dbReference type="InterPro" id="IPR058699">
    <property type="entry name" value="RRM_LARP4/4B"/>
</dbReference>
<evidence type="ECO:0000256" key="6">
    <source>
        <dbReference type="SAM" id="MobiDB-lite"/>
    </source>
</evidence>
<evidence type="ECO:0000313" key="10">
    <source>
        <dbReference type="Proteomes" id="UP000663829"/>
    </source>
</evidence>
<evidence type="ECO:0000256" key="3">
    <source>
        <dbReference type="ARBA" id="ARBA00022884"/>
    </source>
</evidence>
<gene>
    <name evidence="8" type="ORF">GPM918_LOCUS4308</name>
    <name evidence="9" type="ORF">SRO942_LOCUS4309</name>
</gene>
<accession>A0A813TZM6</accession>
<evidence type="ECO:0000313" key="9">
    <source>
        <dbReference type="EMBL" id="CAF3602486.1"/>
    </source>
</evidence>